<sequence>MNPNQKDYINLGNLDVYKLALDLSIKCWDFYKHFDWETRKIEGTQFIRSIDSIGANIAEGYGRFHYLDRIRFYYNSRGSLLESKHWVFLLYKREKISKIEYDDIISKLNNLHVALNVFIGSCYQSKNNISIS</sequence>
<organism evidence="1">
    <name type="scientific">candidate division CPR3 bacterium</name>
    <dbReference type="NCBI Taxonomy" id="2268181"/>
    <lineage>
        <taxon>Bacteria</taxon>
        <taxon>Bacteria division CPR3</taxon>
    </lineage>
</organism>
<dbReference type="SUPFAM" id="SSF158446">
    <property type="entry name" value="IVS-encoded protein-like"/>
    <property type="match status" value="1"/>
</dbReference>
<dbReference type="AlphaFoldDB" id="A0A7C4M2L9"/>
<dbReference type="PANTHER" id="PTHR38471">
    <property type="entry name" value="FOUR HELIX BUNDLE PROTEIN"/>
    <property type="match status" value="1"/>
</dbReference>
<accession>A0A7C4M2L9</accession>
<dbReference type="EMBL" id="DSYQ01000001">
    <property type="protein sequence ID" value="HGT70672.1"/>
    <property type="molecule type" value="Genomic_DNA"/>
</dbReference>
<proteinExistence type="predicted"/>
<dbReference type="InterPro" id="IPR036583">
    <property type="entry name" value="23S_rRNA_IVS_sf"/>
</dbReference>
<dbReference type="Gene3D" id="1.20.1440.60">
    <property type="entry name" value="23S rRNA-intervening sequence"/>
    <property type="match status" value="1"/>
</dbReference>
<dbReference type="PANTHER" id="PTHR38471:SF2">
    <property type="entry name" value="FOUR HELIX BUNDLE PROTEIN"/>
    <property type="match status" value="1"/>
</dbReference>
<name>A0A7C4M2L9_UNCC3</name>
<protein>
    <submittedName>
        <fullName evidence="1">Four helix bundle protein</fullName>
    </submittedName>
</protein>
<evidence type="ECO:0000313" key="1">
    <source>
        <dbReference type="EMBL" id="HGT70672.1"/>
    </source>
</evidence>
<dbReference type="Pfam" id="PF05635">
    <property type="entry name" value="23S_rRNA_IVP"/>
    <property type="match status" value="1"/>
</dbReference>
<gene>
    <name evidence="1" type="ORF">ENT43_00240</name>
</gene>
<reference evidence="1" key="1">
    <citation type="journal article" date="2020" name="mSystems">
        <title>Genome- and Community-Level Interaction Insights into Carbon Utilization and Element Cycling Functions of Hydrothermarchaeota in Hydrothermal Sediment.</title>
        <authorList>
            <person name="Zhou Z."/>
            <person name="Liu Y."/>
            <person name="Xu W."/>
            <person name="Pan J."/>
            <person name="Luo Z.H."/>
            <person name="Li M."/>
        </authorList>
    </citation>
    <scope>NUCLEOTIDE SEQUENCE [LARGE SCALE GENOMIC DNA]</scope>
    <source>
        <strain evidence="1">SpSt-579</strain>
    </source>
</reference>
<dbReference type="InterPro" id="IPR012657">
    <property type="entry name" value="23S_rRNA-intervening_sequence"/>
</dbReference>
<comment type="caution">
    <text evidence="1">The sequence shown here is derived from an EMBL/GenBank/DDBJ whole genome shotgun (WGS) entry which is preliminary data.</text>
</comment>
<dbReference type="NCBIfam" id="TIGR02436">
    <property type="entry name" value="four helix bundle protein"/>
    <property type="match status" value="1"/>
</dbReference>